<dbReference type="Pfam" id="PF01370">
    <property type="entry name" value="Epimerase"/>
    <property type="match status" value="1"/>
</dbReference>
<protein>
    <submittedName>
        <fullName evidence="4">SDR family oxidoreductase</fullName>
    </submittedName>
</protein>
<evidence type="ECO:0000313" key="4">
    <source>
        <dbReference type="EMBL" id="MBJ2260072.1"/>
    </source>
</evidence>
<dbReference type="RefSeq" id="WP_198823163.1">
    <property type="nucleotide sequence ID" value="NZ_JAEKCZ010000050.1"/>
</dbReference>
<accession>A0A8I1KCY4</accession>
<proteinExistence type="inferred from homology"/>
<evidence type="ECO:0000259" key="3">
    <source>
        <dbReference type="Pfam" id="PF01370"/>
    </source>
</evidence>
<reference evidence="4" key="1">
    <citation type="submission" date="2020-12" db="EMBL/GenBank/DDBJ databases">
        <title>Antibiotic resistance and phylogeny of Pseudomonas spp. isolated over three decades from chicken meat in the Norwegian food chain.</title>
        <authorList>
            <person name="Moen B."/>
        </authorList>
    </citation>
    <scope>NUCLEOTIDE SEQUENCE</scope>
    <source>
        <strain evidence="4">MF6762</strain>
    </source>
</reference>
<sequence length="320" mass="34713">MLDSILLTGATGFVGQAVVRRLVSDGCLLTAVLRHNSSAIDKRVITSQIESLDGDTCWEDSLSGINVVIHCAARVHVMGEEVADPIAAFRKVNVEGTFNLARQAAKAGVRRFIYISSIKVNGESTSPGTLFTAFDIPAPVDPYGVSKMEAERELQALAMQTDMELVIIRPVLVYGPGVKANFLNMLSWLEKGIPLPLGAINNRRSLVALENLVDLISTCISHPAAANQVFLVSDGDDVSTTQLLQHASKFLSKPSLLVPVPSALLSAICYVFGRRSFAQRLCGSLQVDISHTRDLLGWKPPVSLQTALHETVKYYLESKK</sequence>
<dbReference type="Proteomes" id="UP000658390">
    <property type="component" value="Unassembled WGS sequence"/>
</dbReference>
<dbReference type="InterPro" id="IPR036291">
    <property type="entry name" value="NAD(P)-bd_dom_sf"/>
</dbReference>
<dbReference type="SUPFAM" id="SSF51735">
    <property type="entry name" value="NAD(P)-binding Rossmann-fold domains"/>
    <property type="match status" value="1"/>
</dbReference>
<dbReference type="AlphaFoldDB" id="A0A8I1KCY4"/>
<evidence type="ECO:0000256" key="2">
    <source>
        <dbReference type="ARBA" id="ARBA00007637"/>
    </source>
</evidence>
<dbReference type="EMBL" id="JAEKCZ010000050">
    <property type="protein sequence ID" value="MBJ2260072.1"/>
    <property type="molecule type" value="Genomic_DNA"/>
</dbReference>
<feature type="domain" description="NAD-dependent epimerase/dehydratase" evidence="3">
    <location>
        <begin position="5"/>
        <end position="227"/>
    </location>
</feature>
<comment type="pathway">
    <text evidence="1">Bacterial outer membrane biogenesis; LPS O-antigen biosynthesis.</text>
</comment>
<dbReference type="CDD" id="cd05232">
    <property type="entry name" value="UDP_G4E_4_SDR_e"/>
    <property type="match status" value="1"/>
</dbReference>
<evidence type="ECO:0000313" key="5">
    <source>
        <dbReference type="Proteomes" id="UP000658390"/>
    </source>
</evidence>
<dbReference type="PANTHER" id="PTHR43000">
    <property type="entry name" value="DTDP-D-GLUCOSE 4,6-DEHYDRATASE-RELATED"/>
    <property type="match status" value="1"/>
</dbReference>
<evidence type="ECO:0000256" key="1">
    <source>
        <dbReference type="ARBA" id="ARBA00005125"/>
    </source>
</evidence>
<gene>
    <name evidence="4" type="ORF">JFT45_26640</name>
</gene>
<comment type="similarity">
    <text evidence="2">Belongs to the NAD(P)-dependent epimerase/dehydratase family.</text>
</comment>
<name>A0A8I1KCY4_9PSED</name>
<organism evidence="4 5">
    <name type="scientific">Pseudomonas psychrophila</name>
    <dbReference type="NCBI Taxonomy" id="122355"/>
    <lineage>
        <taxon>Bacteria</taxon>
        <taxon>Pseudomonadati</taxon>
        <taxon>Pseudomonadota</taxon>
        <taxon>Gammaproteobacteria</taxon>
        <taxon>Pseudomonadales</taxon>
        <taxon>Pseudomonadaceae</taxon>
        <taxon>Pseudomonas</taxon>
    </lineage>
</organism>
<comment type="caution">
    <text evidence="4">The sequence shown here is derived from an EMBL/GenBank/DDBJ whole genome shotgun (WGS) entry which is preliminary data.</text>
</comment>
<dbReference type="InterPro" id="IPR001509">
    <property type="entry name" value="Epimerase_deHydtase"/>
</dbReference>
<dbReference type="Gene3D" id="3.40.50.720">
    <property type="entry name" value="NAD(P)-binding Rossmann-like Domain"/>
    <property type="match status" value="1"/>
</dbReference>